<dbReference type="InterPro" id="IPR036365">
    <property type="entry name" value="PGBD-like_sf"/>
</dbReference>
<dbReference type="Gene3D" id="1.10.101.10">
    <property type="entry name" value="PGBD-like superfamily/PGBD"/>
    <property type="match status" value="1"/>
</dbReference>
<dbReference type="EMBL" id="FNVS01000002">
    <property type="protein sequence ID" value="SEF52938.1"/>
    <property type="molecule type" value="Genomic_DNA"/>
</dbReference>
<proteinExistence type="predicted"/>
<accession>A0A8G2F1S6</accession>
<protein>
    <submittedName>
        <fullName evidence="3">Peptidoglycan binding domain-containing protein</fullName>
    </submittedName>
</protein>
<gene>
    <name evidence="3" type="ORF">SAMN05444001_102102</name>
</gene>
<dbReference type="Proteomes" id="UP000236725">
    <property type="component" value="Unassembled WGS sequence"/>
</dbReference>
<evidence type="ECO:0000313" key="4">
    <source>
        <dbReference type="Proteomes" id="UP000236725"/>
    </source>
</evidence>
<evidence type="ECO:0000313" key="3">
    <source>
        <dbReference type="EMBL" id="SEF52938.1"/>
    </source>
</evidence>
<organism evidence="3 4">
    <name type="scientific">Parabacteroides chinchillae</name>
    <dbReference type="NCBI Taxonomy" id="871327"/>
    <lineage>
        <taxon>Bacteria</taxon>
        <taxon>Pseudomonadati</taxon>
        <taxon>Bacteroidota</taxon>
        <taxon>Bacteroidia</taxon>
        <taxon>Bacteroidales</taxon>
        <taxon>Tannerellaceae</taxon>
        <taxon>Parabacteroides</taxon>
    </lineage>
</organism>
<dbReference type="Pfam" id="PF01471">
    <property type="entry name" value="PG_binding_1"/>
    <property type="match status" value="1"/>
</dbReference>
<dbReference type="AlphaFoldDB" id="A0A8G2F1S6"/>
<dbReference type="InterPro" id="IPR036366">
    <property type="entry name" value="PGBDSf"/>
</dbReference>
<keyword evidence="4" id="KW-1185">Reference proteome</keyword>
<evidence type="ECO:0000259" key="1">
    <source>
        <dbReference type="Pfam" id="PF01471"/>
    </source>
</evidence>
<feature type="domain" description="Peptidoglycan binding-like" evidence="1">
    <location>
        <begin position="9"/>
        <end position="64"/>
    </location>
</feature>
<dbReference type="InterPro" id="IPR024408">
    <property type="entry name" value="Muramidase"/>
</dbReference>
<dbReference type="InterPro" id="IPR002477">
    <property type="entry name" value="Peptidoglycan-bd-like"/>
</dbReference>
<evidence type="ECO:0000259" key="2">
    <source>
        <dbReference type="Pfam" id="PF11860"/>
    </source>
</evidence>
<feature type="domain" description="N-acetylmuramidase" evidence="2">
    <location>
        <begin position="90"/>
        <end position="263"/>
    </location>
</feature>
<dbReference type="RefSeq" id="WP_103982392.1">
    <property type="nucleotide sequence ID" value="NZ_FNVS01000002.1"/>
</dbReference>
<name>A0A8G2F1S6_9BACT</name>
<comment type="caution">
    <text evidence="3">The sequence shown here is derived from an EMBL/GenBank/DDBJ whole genome shotgun (WGS) entry which is preliminary data.</text>
</comment>
<dbReference type="Pfam" id="PF11860">
    <property type="entry name" value="Muramidase"/>
    <property type="match status" value="1"/>
</dbReference>
<dbReference type="SUPFAM" id="SSF47090">
    <property type="entry name" value="PGBD-like"/>
    <property type="match status" value="1"/>
</dbReference>
<sequence>MKTIKLSNTGKDVRYLQELLLQNEYKQEINGTFDEATRENVILFQSKHNLDTDGIVGIVCWDALTFSNRPAQEKITEEDIILAANMLDVEPACLKAVLKVETGGRGGFLAPGKPVILFEAHHFWRELKNVGIDPVPLQKEHPNILSPTWNQELYKGGIKEYDRLNEAMKIHEVAALMSISSGIGQIMGSNHKLCGEKSVIVFMEKEKKSEQNQLRHFIIFLHKSKLAQFLIDKDWANFAKGYNGPSYEKHQYHLKLKSAYEELTKQK</sequence>
<reference evidence="3 4" key="1">
    <citation type="submission" date="2016-10" db="EMBL/GenBank/DDBJ databases">
        <authorList>
            <person name="Varghese N."/>
            <person name="Submissions S."/>
        </authorList>
    </citation>
    <scope>NUCLEOTIDE SEQUENCE [LARGE SCALE GENOMIC DNA]</scope>
    <source>
        <strain evidence="3 4">DSM 29073</strain>
    </source>
</reference>